<evidence type="ECO:0000313" key="3">
    <source>
        <dbReference type="Proteomes" id="UP000823786"/>
    </source>
</evidence>
<organism evidence="2 3">
    <name type="scientific">Rhizobium herbae</name>
    <dbReference type="NCBI Taxonomy" id="508661"/>
    <lineage>
        <taxon>Bacteria</taxon>
        <taxon>Pseudomonadati</taxon>
        <taxon>Pseudomonadota</taxon>
        <taxon>Alphaproteobacteria</taxon>
        <taxon>Hyphomicrobiales</taxon>
        <taxon>Rhizobiaceae</taxon>
        <taxon>Rhizobium/Agrobacterium group</taxon>
        <taxon>Rhizobium</taxon>
    </lineage>
</organism>
<dbReference type="InterPro" id="IPR051918">
    <property type="entry name" value="STPP_CPPED1"/>
</dbReference>
<dbReference type="EMBL" id="JAGGJV010000001">
    <property type="protein sequence ID" value="MBP1856879.1"/>
    <property type="molecule type" value="Genomic_DNA"/>
</dbReference>
<dbReference type="PANTHER" id="PTHR43143:SF1">
    <property type="entry name" value="SERINE_THREONINE-PROTEIN PHOSPHATASE CPPED1"/>
    <property type="match status" value="1"/>
</dbReference>
<accession>A0ABS4EG12</accession>
<dbReference type="SUPFAM" id="SSF56300">
    <property type="entry name" value="Metallo-dependent phosphatases"/>
    <property type="match status" value="1"/>
</dbReference>
<protein>
    <submittedName>
        <fullName evidence="2">3',5'-cyclic AMP phosphodiesterase CpdA</fullName>
    </submittedName>
</protein>
<reference evidence="2 3" key="1">
    <citation type="submission" date="2021-03" db="EMBL/GenBank/DDBJ databases">
        <title>Genomic Encyclopedia of Type Strains, Phase IV (KMG-IV): sequencing the most valuable type-strain genomes for metagenomic binning, comparative biology and taxonomic classification.</title>
        <authorList>
            <person name="Goeker M."/>
        </authorList>
    </citation>
    <scope>NUCLEOTIDE SEQUENCE [LARGE SCALE GENOMIC DNA]</scope>
    <source>
        <strain evidence="2 3">DSM 26427</strain>
    </source>
</reference>
<sequence length="274" mass="30225">MTKIAVIADPHIGIGSQVFVENWHRAVSHVNMRECALTVILGDLTFDAANSRSDLDFAQTSLSALHGPCLVLPGNHDVGDVDRSSPQPADAERIARWTETFGPDYWLCDAVPGWRLVGIDSQILGTGLEREEEQWAFLETALRSDRRTVLFTHQPLFLERWDEGDRPYWATCGVPRQRMRGLLDMTGTSAVVSAHMHRALAAVPARGPAFFWTPATSFLTRNSSMPAQDGTEIMGVTILDLSEHGMTAGFDPVPGLETFYIEDFNGSLYPAPAK</sequence>
<name>A0ABS4EG12_9HYPH</name>
<dbReference type="Pfam" id="PF00149">
    <property type="entry name" value="Metallophos"/>
    <property type="match status" value="1"/>
</dbReference>
<dbReference type="Proteomes" id="UP000823786">
    <property type="component" value="Unassembled WGS sequence"/>
</dbReference>
<evidence type="ECO:0000313" key="2">
    <source>
        <dbReference type="EMBL" id="MBP1856879.1"/>
    </source>
</evidence>
<comment type="caution">
    <text evidence="2">The sequence shown here is derived from an EMBL/GenBank/DDBJ whole genome shotgun (WGS) entry which is preliminary data.</text>
</comment>
<dbReference type="RefSeq" id="WP_209846855.1">
    <property type="nucleotide sequence ID" value="NZ_JAGGJV010000001.1"/>
</dbReference>
<gene>
    <name evidence="2" type="ORF">J2Z75_000359</name>
</gene>
<feature type="domain" description="Calcineurin-like phosphoesterase" evidence="1">
    <location>
        <begin position="3"/>
        <end position="198"/>
    </location>
</feature>
<evidence type="ECO:0000259" key="1">
    <source>
        <dbReference type="Pfam" id="PF00149"/>
    </source>
</evidence>
<dbReference type="InterPro" id="IPR004843">
    <property type="entry name" value="Calcineurin-like_PHP"/>
</dbReference>
<dbReference type="Gene3D" id="3.60.21.10">
    <property type="match status" value="1"/>
</dbReference>
<keyword evidence="3" id="KW-1185">Reference proteome</keyword>
<dbReference type="PANTHER" id="PTHR43143">
    <property type="entry name" value="METALLOPHOSPHOESTERASE, CALCINEURIN SUPERFAMILY"/>
    <property type="match status" value="1"/>
</dbReference>
<dbReference type="InterPro" id="IPR029052">
    <property type="entry name" value="Metallo-depent_PP-like"/>
</dbReference>
<proteinExistence type="predicted"/>